<name>A0A8H4RHX7_9HELO</name>
<comment type="caution">
    <text evidence="2">The sequence shown here is derived from an EMBL/GenBank/DDBJ whole genome shotgun (WGS) entry which is preliminary data.</text>
</comment>
<proteinExistence type="predicted"/>
<dbReference type="EMBL" id="JAAMPI010000730">
    <property type="protein sequence ID" value="KAF4629031.1"/>
    <property type="molecule type" value="Genomic_DNA"/>
</dbReference>
<feature type="region of interest" description="Disordered" evidence="1">
    <location>
        <begin position="106"/>
        <end position="169"/>
    </location>
</feature>
<feature type="compositionally biased region" description="Low complexity" evidence="1">
    <location>
        <begin position="156"/>
        <end position="169"/>
    </location>
</feature>
<gene>
    <name evidence="2" type="ORF">G7Y89_g9121</name>
</gene>
<reference evidence="2 3" key="1">
    <citation type="submission" date="2020-03" db="EMBL/GenBank/DDBJ databases">
        <title>Draft Genome Sequence of Cudoniella acicularis.</title>
        <authorList>
            <person name="Buettner E."/>
            <person name="Kellner H."/>
        </authorList>
    </citation>
    <scope>NUCLEOTIDE SEQUENCE [LARGE SCALE GENOMIC DNA]</scope>
    <source>
        <strain evidence="2 3">DSM 108380</strain>
    </source>
</reference>
<keyword evidence="3" id="KW-1185">Reference proteome</keyword>
<dbReference type="Proteomes" id="UP000566819">
    <property type="component" value="Unassembled WGS sequence"/>
</dbReference>
<feature type="compositionally biased region" description="Low complexity" evidence="1">
    <location>
        <begin position="127"/>
        <end position="147"/>
    </location>
</feature>
<evidence type="ECO:0000313" key="2">
    <source>
        <dbReference type="EMBL" id="KAF4629031.1"/>
    </source>
</evidence>
<protein>
    <submittedName>
        <fullName evidence="2">Uncharacterized protein</fullName>
    </submittedName>
</protein>
<accession>A0A8H4RHX7</accession>
<evidence type="ECO:0000256" key="1">
    <source>
        <dbReference type="SAM" id="MobiDB-lite"/>
    </source>
</evidence>
<organism evidence="2 3">
    <name type="scientific">Cudoniella acicularis</name>
    <dbReference type="NCBI Taxonomy" id="354080"/>
    <lineage>
        <taxon>Eukaryota</taxon>
        <taxon>Fungi</taxon>
        <taxon>Dikarya</taxon>
        <taxon>Ascomycota</taxon>
        <taxon>Pezizomycotina</taxon>
        <taxon>Leotiomycetes</taxon>
        <taxon>Helotiales</taxon>
        <taxon>Tricladiaceae</taxon>
        <taxon>Cudoniella</taxon>
    </lineage>
</organism>
<dbReference type="AlphaFoldDB" id="A0A8H4RHX7"/>
<sequence length="249" mass="27248">MITKRKAQNPPPGRVFISIAHHDFRAIFYWILERAGAGGGSEGNGMGDEGVFGLKVGRGFAEEEMKMKTPVTIGKVSSGKGKGEVEGATWLDRVYEDAISVAPPSVFNSARKKSPLTTNPDSKHSRSNSNSNSHSHPTPPSKTAHPTSSPPPLPLKPTNNANVNPNLNLQPKPADQDLLLTVLAVVGVLARMLWVKASFRRGCAAWLEKQKANSKVKFECDSLMEGERWRRGMRRMLKGAVLQLLRFRG</sequence>
<evidence type="ECO:0000313" key="3">
    <source>
        <dbReference type="Proteomes" id="UP000566819"/>
    </source>
</evidence>